<accession>A0A6A5BYX5</accession>
<evidence type="ECO:0000256" key="4">
    <source>
        <dbReference type="ARBA" id="ARBA00022989"/>
    </source>
</evidence>
<dbReference type="OrthoDB" id="10009287at2759"/>
<keyword evidence="9" id="KW-1185">Reference proteome</keyword>
<evidence type="ECO:0008006" key="10">
    <source>
        <dbReference type="Google" id="ProtNLM"/>
    </source>
</evidence>
<feature type="transmembrane region" description="Helical" evidence="7">
    <location>
        <begin position="121"/>
        <end position="142"/>
    </location>
</feature>
<evidence type="ECO:0000256" key="1">
    <source>
        <dbReference type="ARBA" id="ARBA00004141"/>
    </source>
</evidence>
<dbReference type="VEuPathDB" id="AmoebaDB:FDP41_002365"/>
<evidence type="ECO:0000256" key="5">
    <source>
        <dbReference type="ARBA" id="ARBA00023136"/>
    </source>
</evidence>
<dbReference type="AlphaFoldDB" id="A0A6A5BYX5"/>
<dbReference type="GO" id="GO:0016020">
    <property type="term" value="C:membrane"/>
    <property type="evidence" value="ECO:0007669"/>
    <property type="project" value="UniProtKB-SubCell"/>
</dbReference>
<dbReference type="OMA" id="LAYWMIY"/>
<dbReference type="RefSeq" id="XP_044563258.1">
    <property type="nucleotide sequence ID" value="XM_044705551.1"/>
</dbReference>
<dbReference type="Proteomes" id="UP000444721">
    <property type="component" value="Unassembled WGS sequence"/>
</dbReference>
<dbReference type="VEuPathDB" id="AmoebaDB:NfTy_042210"/>
<keyword evidence="4 7" id="KW-1133">Transmembrane helix</keyword>
<evidence type="ECO:0000313" key="8">
    <source>
        <dbReference type="EMBL" id="KAF0978545.1"/>
    </source>
</evidence>
<dbReference type="Pfam" id="PF03134">
    <property type="entry name" value="TB2_DP1_HVA22"/>
    <property type="match status" value="1"/>
</dbReference>
<evidence type="ECO:0000256" key="6">
    <source>
        <dbReference type="RuleBase" id="RU362006"/>
    </source>
</evidence>
<sequence>MIGAFFVYISNLLCVLLGLVYPLIASYNTARQFIQKQEEYDIVIKFQKLQEKKRKEGLPSSSFAVGFNTPERQEQLWKEEQLEILEGHHKKWLAYWMIYTAIYVFEFLFEDFFYNRIPFYYILKLVFLFFVITTKGLCVWFYDNCVYRLMKWENLEQDIDKVLGFARTKLYSHVFKYFEGGKDVGLSLWASAQANVLPFALSLVSGGGSSTQNTNNENVTQ</sequence>
<comment type="subcellular location">
    <subcellularLocation>
        <location evidence="1 6">Membrane</location>
        <topology evidence="1 6">Multi-pass membrane protein</topology>
    </subcellularLocation>
</comment>
<evidence type="ECO:0000313" key="9">
    <source>
        <dbReference type="Proteomes" id="UP000444721"/>
    </source>
</evidence>
<proteinExistence type="inferred from homology"/>
<feature type="transmembrane region" description="Helical" evidence="7">
    <location>
        <begin position="6"/>
        <end position="27"/>
    </location>
</feature>
<name>A0A6A5BYX5_NAEFO</name>
<dbReference type="InterPro" id="IPR004345">
    <property type="entry name" value="TB2_DP1_HVA22"/>
</dbReference>
<reference evidence="8 9" key="1">
    <citation type="journal article" date="2019" name="Sci. Rep.">
        <title>Nanopore sequencing improves the draft genome of the human pathogenic amoeba Naegleria fowleri.</title>
        <authorList>
            <person name="Liechti N."/>
            <person name="Schurch N."/>
            <person name="Bruggmann R."/>
            <person name="Wittwer M."/>
        </authorList>
    </citation>
    <scope>NUCLEOTIDE SEQUENCE [LARGE SCALE GENOMIC DNA]</scope>
    <source>
        <strain evidence="8 9">ATCC 30894</strain>
    </source>
</reference>
<dbReference type="GeneID" id="68109583"/>
<evidence type="ECO:0000256" key="3">
    <source>
        <dbReference type="ARBA" id="ARBA00022692"/>
    </source>
</evidence>
<protein>
    <recommendedName>
        <fullName evidence="10">Transmembrane protein</fullName>
    </recommendedName>
</protein>
<dbReference type="PANTHER" id="PTHR12300">
    <property type="entry name" value="HVA22-LIKE PROTEINS"/>
    <property type="match status" value="1"/>
</dbReference>
<keyword evidence="3 7" id="KW-0812">Transmembrane</keyword>
<comment type="caution">
    <text evidence="8">The sequence shown here is derived from an EMBL/GenBank/DDBJ whole genome shotgun (WGS) entry which is preliminary data.</text>
</comment>
<keyword evidence="5 7" id="KW-0472">Membrane</keyword>
<comment type="similarity">
    <text evidence="2 6">Belongs to the DP1 family.</text>
</comment>
<dbReference type="VEuPathDB" id="AmoebaDB:NF0007450"/>
<feature type="transmembrane region" description="Helical" evidence="7">
    <location>
        <begin position="92"/>
        <end position="109"/>
    </location>
</feature>
<evidence type="ECO:0000256" key="2">
    <source>
        <dbReference type="ARBA" id="ARBA00008573"/>
    </source>
</evidence>
<organism evidence="8 9">
    <name type="scientific">Naegleria fowleri</name>
    <name type="common">Brain eating amoeba</name>
    <dbReference type="NCBI Taxonomy" id="5763"/>
    <lineage>
        <taxon>Eukaryota</taxon>
        <taxon>Discoba</taxon>
        <taxon>Heterolobosea</taxon>
        <taxon>Tetramitia</taxon>
        <taxon>Eutetramitia</taxon>
        <taxon>Vahlkampfiidae</taxon>
        <taxon>Naegleria</taxon>
    </lineage>
</organism>
<dbReference type="EMBL" id="VFQX01000029">
    <property type="protein sequence ID" value="KAF0978545.1"/>
    <property type="molecule type" value="Genomic_DNA"/>
</dbReference>
<evidence type="ECO:0000256" key="7">
    <source>
        <dbReference type="SAM" id="Phobius"/>
    </source>
</evidence>
<gene>
    <name evidence="8" type="ORF">FDP41_002365</name>
</gene>
<dbReference type="PANTHER" id="PTHR12300:SF161">
    <property type="entry name" value="RECEPTOR EXPRESSION-ENHANCING PROTEIN"/>
    <property type="match status" value="1"/>
</dbReference>